<feature type="region of interest" description="Disordered" evidence="1">
    <location>
        <begin position="1"/>
        <end position="29"/>
    </location>
</feature>
<keyword evidence="4" id="KW-1185">Reference proteome</keyword>
<protein>
    <recommendedName>
        <fullName evidence="2">SGNH hydrolase-type esterase domain-containing protein</fullName>
    </recommendedName>
</protein>
<reference evidence="3" key="2">
    <citation type="submission" date="2023-02" db="EMBL/GenBank/DDBJ databases">
        <authorList>
            <person name="Sun Q."/>
            <person name="Mori K."/>
        </authorList>
    </citation>
    <scope>NUCLEOTIDE SEQUENCE</scope>
    <source>
        <strain evidence="3">NBRC 112290</strain>
    </source>
</reference>
<dbReference type="SUPFAM" id="SSF52266">
    <property type="entry name" value="SGNH hydrolase"/>
    <property type="match status" value="1"/>
</dbReference>
<name>A0AA37XGE7_9MICO</name>
<evidence type="ECO:0000259" key="2">
    <source>
        <dbReference type="Pfam" id="PF13472"/>
    </source>
</evidence>
<accession>A0AA37XGE7</accession>
<dbReference type="Pfam" id="PF13472">
    <property type="entry name" value="Lipase_GDSL_2"/>
    <property type="match status" value="1"/>
</dbReference>
<evidence type="ECO:0000313" key="4">
    <source>
        <dbReference type="Proteomes" id="UP001157161"/>
    </source>
</evidence>
<dbReference type="InterPro" id="IPR036514">
    <property type="entry name" value="SGNH_hydro_sf"/>
</dbReference>
<dbReference type="RefSeq" id="WP_284251561.1">
    <property type="nucleotide sequence ID" value="NZ_BSUM01000001.1"/>
</dbReference>
<proteinExistence type="predicted"/>
<dbReference type="Gene3D" id="3.40.50.1110">
    <property type="entry name" value="SGNH hydrolase"/>
    <property type="match status" value="1"/>
</dbReference>
<feature type="domain" description="SGNH hydrolase-type esterase" evidence="2">
    <location>
        <begin position="18"/>
        <end position="161"/>
    </location>
</feature>
<comment type="caution">
    <text evidence="3">The sequence shown here is derived from an EMBL/GenBank/DDBJ whole genome shotgun (WGS) entry which is preliminary data.</text>
</comment>
<organism evidence="3 4">
    <name type="scientific">Litorihabitans aurantiacus</name>
    <dbReference type="NCBI Taxonomy" id="1930061"/>
    <lineage>
        <taxon>Bacteria</taxon>
        <taxon>Bacillati</taxon>
        <taxon>Actinomycetota</taxon>
        <taxon>Actinomycetes</taxon>
        <taxon>Micrococcales</taxon>
        <taxon>Beutenbergiaceae</taxon>
        <taxon>Litorihabitans</taxon>
    </lineage>
</organism>
<dbReference type="EMBL" id="BSUM01000001">
    <property type="protein sequence ID" value="GMA32865.1"/>
    <property type="molecule type" value="Genomic_DNA"/>
</dbReference>
<dbReference type="Proteomes" id="UP001157161">
    <property type="component" value="Unassembled WGS sequence"/>
</dbReference>
<dbReference type="AlphaFoldDB" id="A0AA37XGE7"/>
<reference evidence="3" key="1">
    <citation type="journal article" date="2014" name="Int. J. Syst. Evol. Microbiol.">
        <title>Complete genome sequence of Corynebacterium casei LMG S-19264T (=DSM 44701T), isolated from a smear-ripened cheese.</title>
        <authorList>
            <consortium name="US DOE Joint Genome Institute (JGI-PGF)"/>
            <person name="Walter F."/>
            <person name="Albersmeier A."/>
            <person name="Kalinowski J."/>
            <person name="Ruckert C."/>
        </authorList>
    </citation>
    <scope>NUCLEOTIDE SEQUENCE</scope>
    <source>
        <strain evidence="3">NBRC 112290</strain>
    </source>
</reference>
<sequence length="177" mass="19084">MTPRLSLGRPRRGSSHRGRRPLSPYNLGIRGHTGPQIAARVATEVPPRLARATDPRLVVSFGANDTREVDGARRATLAESLTALEDIRSAIDVPLLVVGPPAVVDAAQNRRLEELDAALHASAERLGVPYVGLYASTSTSPLWEREIVDSDGYHPGAEGYGLLAEIVVPRVLGWLRT</sequence>
<feature type="compositionally biased region" description="Basic residues" evidence="1">
    <location>
        <begin position="9"/>
        <end position="20"/>
    </location>
</feature>
<evidence type="ECO:0000313" key="3">
    <source>
        <dbReference type="EMBL" id="GMA32865.1"/>
    </source>
</evidence>
<dbReference type="InterPro" id="IPR013830">
    <property type="entry name" value="SGNH_hydro"/>
</dbReference>
<evidence type="ECO:0000256" key="1">
    <source>
        <dbReference type="SAM" id="MobiDB-lite"/>
    </source>
</evidence>
<gene>
    <name evidence="3" type="ORF">GCM10025875_28570</name>
</gene>